<reference evidence="16 17" key="1">
    <citation type="submission" date="2020-04" db="EMBL/GenBank/DDBJ databases">
        <authorList>
            <person name="Laetsch R D."/>
            <person name="Stevens L."/>
            <person name="Kumar S."/>
            <person name="Blaxter L. M."/>
        </authorList>
    </citation>
    <scope>NUCLEOTIDE SEQUENCE [LARGE SCALE GENOMIC DNA]</scope>
</reference>
<evidence type="ECO:0000256" key="4">
    <source>
        <dbReference type="ARBA" id="ARBA00022448"/>
    </source>
</evidence>
<evidence type="ECO:0000256" key="5">
    <source>
        <dbReference type="ARBA" id="ARBA00022568"/>
    </source>
</evidence>
<evidence type="ECO:0000256" key="8">
    <source>
        <dbReference type="ARBA" id="ARBA00022824"/>
    </source>
</evidence>
<dbReference type="Pfam" id="PF06682">
    <property type="entry name" value="SARAF"/>
    <property type="match status" value="1"/>
</dbReference>
<keyword evidence="7" id="KW-0732">Signal</keyword>
<dbReference type="InterPro" id="IPR009567">
    <property type="entry name" value="SARAF"/>
</dbReference>
<feature type="compositionally biased region" description="Low complexity" evidence="14">
    <location>
        <begin position="290"/>
        <end position="303"/>
    </location>
</feature>
<evidence type="ECO:0000256" key="1">
    <source>
        <dbReference type="ARBA" id="ARBA00004115"/>
    </source>
</evidence>
<evidence type="ECO:0000313" key="16">
    <source>
        <dbReference type="EMBL" id="CAB3404179.1"/>
    </source>
</evidence>
<dbReference type="PANTHER" id="PTHR15929:SF0">
    <property type="entry name" value="STORE-OPERATED CALCIUM ENTRY-ASSOCIATED REGULATORY FACTOR"/>
    <property type="match status" value="1"/>
</dbReference>
<proteinExistence type="inferred from homology"/>
<dbReference type="EMBL" id="CADEPM010000004">
    <property type="protein sequence ID" value="CAB3404179.1"/>
    <property type="molecule type" value="Genomic_DNA"/>
</dbReference>
<evidence type="ECO:0000256" key="3">
    <source>
        <dbReference type="ARBA" id="ARBA00016584"/>
    </source>
</evidence>
<dbReference type="Proteomes" id="UP000494206">
    <property type="component" value="Unassembled WGS sequence"/>
</dbReference>
<keyword evidence="10 15" id="KW-1133">Transmembrane helix</keyword>
<evidence type="ECO:0000256" key="2">
    <source>
        <dbReference type="ARBA" id="ARBA00006833"/>
    </source>
</evidence>
<keyword evidence="6 15" id="KW-0812">Transmembrane</keyword>
<keyword evidence="9" id="KW-0106">Calcium</keyword>
<feature type="transmembrane region" description="Helical" evidence="15">
    <location>
        <begin position="149"/>
        <end position="169"/>
    </location>
</feature>
<evidence type="ECO:0000256" key="9">
    <source>
        <dbReference type="ARBA" id="ARBA00022837"/>
    </source>
</evidence>
<dbReference type="GO" id="GO:0006816">
    <property type="term" value="P:calcium ion transport"/>
    <property type="evidence" value="ECO:0007669"/>
    <property type="project" value="UniProtKB-KW"/>
</dbReference>
<comment type="caution">
    <text evidence="16">The sequence shown here is derived from an EMBL/GenBank/DDBJ whole genome shotgun (WGS) entry which is preliminary data.</text>
</comment>
<accession>A0A8S1EQA0</accession>
<feature type="region of interest" description="Disordered" evidence="14">
    <location>
        <begin position="286"/>
        <end position="311"/>
    </location>
</feature>
<keyword evidence="11" id="KW-0406">Ion transport</keyword>
<evidence type="ECO:0000256" key="10">
    <source>
        <dbReference type="ARBA" id="ARBA00022989"/>
    </source>
</evidence>
<dbReference type="PANTHER" id="PTHR15929">
    <property type="entry name" value="STORE-OPERATED CALCIUM ENTRY-ASSOCIATED REGULATORY FACTOR"/>
    <property type="match status" value="1"/>
</dbReference>
<evidence type="ECO:0000256" key="7">
    <source>
        <dbReference type="ARBA" id="ARBA00022729"/>
    </source>
</evidence>
<keyword evidence="5" id="KW-0109">Calcium transport</keyword>
<keyword evidence="12 15" id="KW-0472">Membrane</keyword>
<name>A0A8S1EQA0_9PELO</name>
<keyword evidence="8" id="KW-0256">Endoplasmic reticulum</keyword>
<keyword evidence="4" id="KW-0813">Transport</keyword>
<keyword evidence="17" id="KW-1185">Reference proteome</keyword>
<evidence type="ECO:0000256" key="13">
    <source>
        <dbReference type="ARBA" id="ARBA00031116"/>
    </source>
</evidence>
<evidence type="ECO:0000256" key="11">
    <source>
        <dbReference type="ARBA" id="ARBA00023065"/>
    </source>
</evidence>
<protein>
    <recommendedName>
        <fullName evidence="3">Store-operated calcium entry-associated regulatory factor</fullName>
    </recommendedName>
    <alternativeName>
        <fullName evidence="13">Transmembrane protein 66</fullName>
    </alternativeName>
</protein>
<feature type="transmembrane region" description="Helical" evidence="15">
    <location>
        <begin position="6"/>
        <end position="24"/>
    </location>
</feature>
<evidence type="ECO:0000256" key="6">
    <source>
        <dbReference type="ARBA" id="ARBA00022692"/>
    </source>
</evidence>
<organism evidence="16 17">
    <name type="scientific">Caenorhabditis bovis</name>
    <dbReference type="NCBI Taxonomy" id="2654633"/>
    <lineage>
        <taxon>Eukaryota</taxon>
        <taxon>Metazoa</taxon>
        <taxon>Ecdysozoa</taxon>
        <taxon>Nematoda</taxon>
        <taxon>Chromadorea</taxon>
        <taxon>Rhabditida</taxon>
        <taxon>Rhabditina</taxon>
        <taxon>Rhabditomorpha</taxon>
        <taxon>Rhabditoidea</taxon>
        <taxon>Rhabditidae</taxon>
        <taxon>Peloderinae</taxon>
        <taxon>Caenorhabditis</taxon>
    </lineage>
</organism>
<dbReference type="AlphaFoldDB" id="A0A8S1EQA0"/>
<evidence type="ECO:0000256" key="15">
    <source>
        <dbReference type="SAM" id="Phobius"/>
    </source>
</evidence>
<comment type="similarity">
    <text evidence="2">Belongs to the SARAF family.</text>
</comment>
<dbReference type="OrthoDB" id="20303at2759"/>
<feature type="region of interest" description="Disordered" evidence="14">
    <location>
        <begin position="183"/>
        <end position="220"/>
    </location>
</feature>
<comment type="subcellular location">
    <subcellularLocation>
        <location evidence="1">Endoplasmic reticulum membrane</location>
        <topology evidence="1">Single-pass type I membrane protein</topology>
    </subcellularLocation>
</comment>
<dbReference type="GO" id="GO:2001256">
    <property type="term" value="P:regulation of store-operated calcium entry"/>
    <property type="evidence" value="ECO:0007669"/>
    <property type="project" value="InterPro"/>
</dbReference>
<evidence type="ECO:0000256" key="12">
    <source>
        <dbReference type="ARBA" id="ARBA00023136"/>
    </source>
</evidence>
<evidence type="ECO:0000256" key="14">
    <source>
        <dbReference type="SAM" id="MobiDB-lite"/>
    </source>
</evidence>
<sequence>MIDRYYISLIIWISLVLFTVILETSAASDRVKLRDVSALTLYKGKWTTGRRSSPTLQLKCIGGSAKGAYEPKVVQCSNQGFDGTDVQWRCDADLPHDMEFGAITVSCEGYDYPDDPYILKGSCGLEYELDYNSGSGKRSLSRSTKTDPWDTFSTFVVVAFILFVIYTMYSNWNSNGTSNYRPGGGPGGGGGGGGGPGGYPGAPPPYDDTNNGKPPPYGFNTGSYSGSSSCSGNAGGANAGGGGGFWTGAGLGAIGAYLASNYLNGGYNGYGYARPRRRFMEDTGFATSDSYYSGPSTSTRSSSGYGGTTRR</sequence>
<gene>
    <name evidence="16" type="ORF">CBOVIS_LOCUS6554</name>
</gene>
<dbReference type="GO" id="GO:0005789">
    <property type="term" value="C:endoplasmic reticulum membrane"/>
    <property type="evidence" value="ECO:0007669"/>
    <property type="project" value="UniProtKB-SubCell"/>
</dbReference>
<evidence type="ECO:0000313" key="17">
    <source>
        <dbReference type="Proteomes" id="UP000494206"/>
    </source>
</evidence>
<feature type="compositionally biased region" description="Gly residues" evidence="14">
    <location>
        <begin position="183"/>
        <end position="200"/>
    </location>
</feature>